<reference evidence="4" key="1">
    <citation type="journal article" date="2018" name="Nat. Microbiol.">
        <title>Leveraging single-cell genomics to expand the fungal tree of life.</title>
        <authorList>
            <person name="Ahrendt S.R."/>
            <person name="Quandt C.A."/>
            <person name="Ciobanu D."/>
            <person name="Clum A."/>
            <person name="Salamov A."/>
            <person name="Andreopoulos B."/>
            <person name="Cheng J.F."/>
            <person name="Woyke T."/>
            <person name="Pelin A."/>
            <person name="Henrissat B."/>
            <person name="Reynolds N.K."/>
            <person name="Benny G.L."/>
            <person name="Smith M.E."/>
            <person name="James T.Y."/>
            <person name="Grigoriev I.V."/>
        </authorList>
    </citation>
    <scope>NUCLEOTIDE SEQUENCE [LARGE SCALE GENOMIC DNA]</scope>
    <source>
        <strain evidence="4">RSA 468</strain>
    </source>
</reference>
<evidence type="ECO:0000313" key="4">
    <source>
        <dbReference type="Proteomes" id="UP000268162"/>
    </source>
</evidence>
<evidence type="ECO:0000256" key="2">
    <source>
        <dbReference type="SAM" id="SignalP"/>
    </source>
</evidence>
<dbReference type="EMBL" id="ML002232">
    <property type="protein sequence ID" value="RKP39974.1"/>
    <property type="molecule type" value="Genomic_DNA"/>
</dbReference>
<name>A0A4Q0A1P3_9FUNG</name>
<keyword evidence="2" id="KW-0732">Signal</keyword>
<feature type="region of interest" description="Disordered" evidence="1">
    <location>
        <begin position="75"/>
        <end position="96"/>
    </location>
</feature>
<evidence type="ECO:0000256" key="1">
    <source>
        <dbReference type="SAM" id="MobiDB-lite"/>
    </source>
</evidence>
<dbReference type="Proteomes" id="UP000268162">
    <property type="component" value="Unassembled WGS sequence"/>
</dbReference>
<feature type="signal peptide" evidence="2">
    <location>
        <begin position="1"/>
        <end position="19"/>
    </location>
</feature>
<proteinExistence type="predicted"/>
<accession>A0A4Q0A1P3</accession>
<protein>
    <submittedName>
        <fullName evidence="3">Uncharacterized protein</fullName>
    </submittedName>
</protein>
<feature type="compositionally biased region" description="Low complexity" evidence="1">
    <location>
        <begin position="75"/>
        <end position="88"/>
    </location>
</feature>
<dbReference type="AlphaFoldDB" id="A0A4Q0A1P3"/>
<keyword evidence="4" id="KW-1185">Reference proteome</keyword>
<evidence type="ECO:0000313" key="3">
    <source>
        <dbReference type="EMBL" id="RKP39974.1"/>
    </source>
</evidence>
<feature type="chain" id="PRO_5020616872" evidence="2">
    <location>
        <begin position="20"/>
        <end position="180"/>
    </location>
</feature>
<gene>
    <name evidence="3" type="ORF">BJ085DRAFT_41330</name>
</gene>
<organism evidence="3 4">
    <name type="scientific">Dimargaris cristalligena</name>
    <dbReference type="NCBI Taxonomy" id="215637"/>
    <lineage>
        <taxon>Eukaryota</taxon>
        <taxon>Fungi</taxon>
        <taxon>Fungi incertae sedis</taxon>
        <taxon>Zoopagomycota</taxon>
        <taxon>Kickxellomycotina</taxon>
        <taxon>Dimargaritomycetes</taxon>
        <taxon>Dimargaritales</taxon>
        <taxon>Dimargaritaceae</taxon>
        <taxon>Dimargaris</taxon>
    </lineage>
</organism>
<sequence>MRPVPLLVSLLTLTATVTAALPAHSIFIPKLTKKELKEKLPAHVLRSLGKPHNMIFIPVLPQSFSEAYWATKLAPQPQSESEPASPLLANPAKSKQAEGVAEDNILPFSSSSTIHEGNARYWNTGEEEVEGSDEEYVATPRNHREYFDSARREQLTHEDYEYAIIAEGVRRFAYGKDTKH</sequence>